<organism evidence="1 2">
    <name type="scientific">Acrasis kona</name>
    <dbReference type="NCBI Taxonomy" id="1008807"/>
    <lineage>
        <taxon>Eukaryota</taxon>
        <taxon>Discoba</taxon>
        <taxon>Heterolobosea</taxon>
        <taxon>Tetramitia</taxon>
        <taxon>Eutetramitia</taxon>
        <taxon>Acrasidae</taxon>
        <taxon>Acrasis</taxon>
    </lineage>
</organism>
<accession>A0AAW2Z5C4</accession>
<dbReference type="Proteomes" id="UP001431209">
    <property type="component" value="Unassembled WGS sequence"/>
</dbReference>
<reference evidence="1 2" key="1">
    <citation type="submission" date="2024-03" db="EMBL/GenBank/DDBJ databases">
        <title>The Acrasis kona genome and developmental transcriptomes reveal deep origins of eukaryotic multicellular pathways.</title>
        <authorList>
            <person name="Sheikh S."/>
            <person name="Fu C.-J."/>
            <person name="Brown M.W."/>
            <person name="Baldauf S.L."/>
        </authorList>
    </citation>
    <scope>NUCLEOTIDE SEQUENCE [LARGE SCALE GENOMIC DNA]</scope>
    <source>
        <strain evidence="1 2">ATCC MYA-3509</strain>
    </source>
</reference>
<keyword evidence="2" id="KW-1185">Reference proteome</keyword>
<evidence type="ECO:0000313" key="1">
    <source>
        <dbReference type="EMBL" id="KAL0484614.1"/>
    </source>
</evidence>
<proteinExistence type="predicted"/>
<gene>
    <name evidence="1" type="ORF">AKO1_003448</name>
</gene>
<dbReference type="EMBL" id="JAOPGA020001056">
    <property type="protein sequence ID" value="KAL0484614.1"/>
    <property type="molecule type" value="Genomic_DNA"/>
</dbReference>
<evidence type="ECO:0000313" key="2">
    <source>
        <dbReference type="Proteomes" id="UP001431209"/>
    </source>
</evidence>
<dbReference type="AlphaFoldDB" id="A0AAW2Z5C4"/>
<sequence length="157" mass="18687">MGISHSSELAINAEYNLPKRNSSRQSPLELKEVLLFVKDYCVLMEFNRYEPDLGRHRQYTSLLLSTLKELIPNKIQREPARHMLSGILNNEYDVRVLRYKYILPVLKEGCTRRIYENELSKIERICDEQGKQYLFDHYLERLYKADLARLRKNGSVY</sequence>
<comment type="caution">
    <text evidence="1">The sequence shown here is derived from an EMBL/GenBank/DDBJ whole genome shotgun (WGS) entry which is preliminary data.</text>
</comment>
<name>A0AAW2Z5C4_9EUKA</name>
<protein>
    <submittedName>
        <fullName evidence="1">Ptpn13</fullName>
    </submittedName>
</protein>